<keyword evidence="2" id="KW-0812">Transmembrane</keyword>
<feature type="region of interest" description="Disordered" evidence="1">
    <location>
        <begin position="195"/>
        <end position="214"/>
    </location>
</feature>
<name>A0A380K9Y2_9STRE</name>
<feature type="transmembrane region" description="Helical" evidence="2">
    <location>
        <begin position="12"/>
        <end position="32"/>
    </location>
</feature>
<feature type="compositionally biased region" description="Polar residues" evidence="1">
    <location>
        <begin position="195"/>
        <end position="205"/>
    </location>
</feature>
<gene>
    <name evidence="3" type="ORF">NCTC12224_01455</name>
</gene>
<sequence>MIDTQKVSFLKRVVMGVILLLVFLVGLGFGQMGHHKEVTPKSQQTTKAAKEGTALTNKWVTSFLVAYYTKKDLGENRNRYKEYMTEGLYTATVSEENEAQNQAYKGYVVNFTFSSAKLYINTKDKEVIAQVHYTNDLLQKKNSSSGAQTNVDNSTTLKLSYTEINGKYLVNQMTTLLMTSSDSNVADQAYGDVTANNTTTNTQLSSEEEADTNE</sequence>
<dbReference type="Proteomes" id="UP000254924">
    <property type="component" value="Unassembled WGS sequence"/>
</dbReference>
<keyword evidence="2" id="KW-0472">Membrane</keyword>
<accession>A0A380K9Y2</accession>
<evidence type="ECO:0000256" key="1">
    <source>
        <dbReference type="SAM" id="MobiDB-lite"/>
    </source>
</evidence>
<dbReference type="EMBL" id="UHFN01000007">
    <property type="protein sequence ID" value="SUN61409.1"/>
    <property type="molecule type" value="Genomic_DNA"/>
</dbReference>
<evidence type="ECO:0000313" key="4">
    <source>
        <dbReference type="Proteomes" id="UP000254924"/>
    </source>
</evidence>
<reference evidence="3 4" key="1">
    <citation type="submission" date="2018-06" db="EMBL/GenBank/DDBJ databases">
        <authorList>
            <consortium name="Pathogen Informatics"/>
            <person name="Doyle S."/>
        </authorList>
    </citation>
    <scope>NUCLEOTIDE SEQUENCE [LARGE SCALE GENOMIC DNA]</scope>
    <source>
        <strain evidence="3 4">NCTC12224</strain>
    </source>
</reference>
<dbReference type="AlphaFoldDB" id="A0A380K9Y2"/>
<evidence type="ECO:0000313" key="3">
    <source>
        <dbReference type="EMBL" id="SUN61409.1"/>
    </source>
</evidence>
<keyword evidence="2" id="KW-1133">Transmembrane helix</keyword>
<evidence type="ECO:0000256" key="2">
    <source>
        <dbReference type="SAM" id="Phobius"/>
    </source>
</evidence>
<organism evidence="3 4">
    <name type="scientific">Streptococcus hyointestinalis</name>
    <dbReference type="NCBI Taxonomy" id="1337"/>
    <lineage>
        <taxon>Bacteria</taxon>
        <taxon>Bacillati</taxon>
        <taxon>Bacillota</taxon>
        <taxon>Bacilli</taxon>
        <taxon>Lactobacillales</taxon>
        <taxon>Streptococcaceae</taxon>
        <taxon>Streptococcus</taxon>
    </lineage>
</organism>
<protein>
    <submittedName>
        <fullName evidence="3">Parvulin-like peptidyl-prolyl isomerase</fullName>
    </submittedName>
</protein>
<proteinExistence type="predicted"/>
<dbReference type="GO" id="GO:0016853">
    <property type="term" value="F:isomerase activity"/>
    <property type="evidence" value="ECO:0007669"/>
    <property type="project" value="UniProtKB-KW"/>
</dbReference>
<keyword evidence="4" id="KW-1185">Reference proteome</keyword>
<dbReference type="OrthoDB" id="2229849at2"/>
<keyword evidence="3" id="KW-0413">Isomerase</keyword>